<dbReference type="Gramene" id="AUR62004540-RA">
    <property type="protein sequence ID" value="AUR62004540-RA:cds"/>
    <property type="gene ID" value="AUR62004540"/>
</dbReference>
<protein>
    <submittedName>
        <fullName evidence="1">Uncharacterized protein</fullName>
    </submittedName>
</protein>
<organism evidence="1 2">
    <name type="scientific">Chenopodium quinoa</name>
    <name type="common">Quinoa</name>
    <dbReference type="NCBI Taxonomy" id="63459"/>
    <lineage>
        <taxon>Eukaryota</taxon>
        <taxon>Viridiplantae</taxon>
        <taxon>Streptophyta</taxon>
        <taxon>Embryophyta</taxon>
        <taxon>Tracheophyta</taxon>
        <taxon>Spermatophyta</taxon>
        <taxon>Magnoliopsida</taxon>
        <taxon>eudicotyledons</taxon>
        <taxon>Gunneridae</taxon>
        <taxon>Pentapetalae</taxon>
        <taxon>Caryophyllales</taxon>
        <taxon>Chenopodiaceae</taxon>
        <taxon>Chenopodioideae</taxon>
        <taxon>Atripliceae</taxon>
        <taxon>Chenopodium</taxon>
    </lineage>
</organism>
<dbReference type="AlphaFoldDB" id="A0A803KZT0"/>
<evidence type="ECO:0000313" key="1">
    <source>
        <dbReference type="EnsemblPlants" id="AUR62004540-RA:cds"/>
    </source>
</evidence>
<evidence type="ECO:0000313" key="2">
    <source>
        <dbReference type="Proteomes" id="UP000596660"/>
    </source>
</evidence>
<dbReference type="EnsemblPlants" id="AUR62004540-RA">
    <property type="protein sequence ID" value="AUR62004540-RA:cds"/>
    <property type="gene ID" value="AUR62004540"/>
</dbReference>
<accession>A0A803KZT0</accession>
<reference evidence="1" key="2">
    <citation type="submission" date="2021-03" db="UniProtKB">
        <authorList>
            <consortium name="EnsemblPlants"/>
        </authorList>
    </citation>
    <scope>IDENTIFICATION</scope>
</reference>
<keyword evidence="2" id="KW-1185">Reference proteome</keyword>
<dbReference type="Proteomes" id="UP000596660">
    <property type="component" value="Unplaced"/>
</dbReference>
<reference evidence="1" key="1">
    <citation type="journal article" date="2017" name="Nature">
        <title>The genome of Chenopodium quinoa.</title>
        <authorList>
            <person name="Jarvis D.E."/>
            <person name="Ho Y.S."/>
            <person name="Lightfoot D.J."/>
            <person name="Schmoeckel S.M."/>
            <person name="Li B."/>
            <person name="Borm T.J.A."/>
            <person name="Ohyanagi H."/>
            <person name="Mineta K."/>
            <person name="Michell C.T."/>
            <person name="Saber N."/>
            <person name="Kharbatia N.M."/>
            <person name="Rupper R.R."/>
            <person name="Sharp A.R."/>
            <person name="Dally N."/>
            <person name="Boughton B.A."/>
            <person name="Woo Y.H."/>
            <person name="Gao G."/>
            <person name="Schijlen E.G.W.M."/>
            <person name="Guo X."/>
            <person name="Momin A.A."/>
            <person name="Negrao S."/>
            <person name="Al-Babili S."/>
            <person name="Gehring C."/>
            <person name="Roessner U."/>
            <person name="Jung C."/>
            <person name="Murphy K."/>
            <person name="Arold S.T."/>
            <person name="Gojobori T."/>
            <person name="van der Linden C.G."/>
            <person name="van Loo E.N."/>
            <person name="Jellen E.N."/>
            <person name="Maughan P.J."/>
            <person name="Tester M."/>
        </authorList>
    </citation>
    <scope>NUCLEOTIDE SEQUENCE [LARGE SCALE GENOMIC DNA]</scope>
    <source>
        <strain evidence="1">cv. PI 614886</strain>
    </source>
</reference>
<sequence>MILQWLFSHQSSFPQAVCGKDYYFLLILMAYYSASPNVTDLADTSYIPHPDEVLNPNVVKLQGFGLHSVTIVHSAAIEEVNRWTDS</sequence>
<name>A0A803KZT0_CHEQI</name>
<proteinExistence type="predicted"/>